<dbReference type="InParanoid" id="B2A1N4"/>
<keyword evidence="2" id="KW-1185">Reference proteome</keyword>
<dbReference type="KEGG" id="nth:Nther_1188"/>
<dbReference type="STRING" id="457570.Nther_1188"/>
<accession>B2A1N4</accession>
<sequence length="175" mass="20037">MLSKVIVFELKRLIPFILLLVLLSGLSLYDQITPEPKKTGVLTEKVEGERALEELEFSTKDEGYRVEPASFIIVESNNEWVQIIEEKDLGLSPDAFNEQREIGVFTFHCEIEQIRLLEGDNQKQVEVIVSPENDFYHVAVMDQKQLGIGDTGADLINWHFVDVDGERLYQITQDP</sequence>
<name>B2A1N4_NATTJ</name>
<dbReference type="AlphaFoldDB" id="B2A1N4"/>
<protein>
    <recommendedName>
        <fullName evidence="3">DUF4340 domain-containing protein</fullName>
    </recommendedName>
</protein>
<evidence type="ECO:0008006" key="3">
    <source>
        <dbReference type="Google" id="ProtNLM"/>
    </source>
</evidence>
<dbReference type="HOGENOM" id="CLU_1530927_0_0_9"/>
<dbReference type="Proteomes" id="UP000001683">
    <property type="component" value="Chromosome"/>
</dbReference>
<evidence type="ECO:0000313" key="2">
    <source>
        <dbReference type="Proteomes" id="UP000001683"/>
    </source>
</evidence>
<evidence type="ECO:0000313" key="1">
    <source>
        <dbReference type="EMBL" id="ACB84771.1"/>
    </source>
</evidence>
<reference evidence="1 2" key="2">
    <citation type="journal article" date="2011" name="J. Bacteriol.">
        <title>Complete genome sequence of the anaerobic, halophilic alkalithermophile Natranaerobius thermophilus JW/NM-WN-LF.</title>
        <authorList>
            <person name="Zhao B."/>
            <person name="Mesbah N.M."/>
            <person name="Dalin E."/>
            <person name="Goodwin L."/>
            <person name="Nolan M."/>
            <person name="Pitluck S."/>
            <person name="Chertkov O."/>
            <person name="Brettin T.S."/>
            <person name="Han J."/>
            <person name="Larimer F.W."/>
            <person name="Land M.L."/>
            <person name="Hauser L."/>
            <person name="Kyrpides N."/>
            <person name="Wiegel J."/>
        </authorList>
    </citation>
    <scope>NUCLEOTIDE SEQUENCE [LARGE SCALE GENOMIC DNA]</scope>
    <source>
        <strain evidence="2">ATCC BAA-1301 / DSM 18059 / JW/NM-WN-LF</strain>
    </source>
</reference>
<proteinExistence type="predicted"/>
<gene>
    <name evidence="1" type="ordered locus">Nther_1188</name>
</gene>
<organism evidence="1 2">
    <name type="scientific">Natranaerobius thermophilus (strain ATCC BAA-1301 / DSM 18059 / JW/NM-WN-LF)</name>
    <dbReference type="NCBI Taxonomy" id="457570"/>
    <lineage>
        <taxon>Bacteria</taxon>
        <taxon>Bacillati</taxon>
        <taxon>Bacillota</taxon>
        <taxon>Clostridia</taxon>
        <taxon>Natranaerobiales</taxon>
        <taxon>Natranaerobiaceae</taxon>
        <taxon>Natranaerobius</taxon>
    </lineage>
</organism>
<reference evidence="1 2" key="1">
    <citation type="submission" date="2008-04" db="EMBL/GenBank/DDBJ databases">
        <title>Complete sequence of chromosome of Natranaerobius thermophilus JW/NM-WN-LF.</title>
        <authorList>
            <consortium name="US DOE Joint Genome Institute"/>
            <person name="Copeland A."/>
            <person name="Lucas S."/>
            <person name="Lapidus A."/>
            <person name="Glavina del Rio T."/>
            <person name="Dalin E."/>
            <person name="Tice H."/>
            <person name="Bruce D."/>
            <person name="Goodwin L."/>
            <person name="Pitluck S."/>
            <person name="Chertkov O."/>
            <person name="Brettin T."/>
            <person name="Detter J.C."/>
            <person name="Han C."/>
            <person name="Kuske C.R."/>
            <person name="Schmutz J."/>
            <person name="Larimer F."/>
            <person name="Land M."/>
            <person name="Hauser L."/>
            <person name="Kyrpides N."/>
            <person name="Lykidis A."/>
            <person name="Mesbah N.M."/>
            <person name="Wiegel J."/>
        </authorList>
    </citation>
    <scope>NUCLEOTIDE SEQUENCE [LARGE SCALE GENOMIC DNA]</scope>
    <source>
        <strain evidence="2">ATCC BAA-1301 / DSM 18059 / JW/NM-WN-LF</strain>
    </source>
</reference>
<dbReference type="EMBL" id="CP001034">
    <property type="protein sequence ID" value="ACB84771.1"/>
    <property type="molecule type" value="Genomic_DNA"/>
</dbReference>
<dbReference type="eggNOG" id="ENOG502ZRJT">
    <property type="taxonomic scope" value="Bacteria"/>
</dbReference>